<comment type="catalytic activity">
    <reaction evidence="1 10">
        <text>Transfers a segment of a (1-&gt;4)-alpha-D-glucan to a new position in an acceptor, which may be glucose or a (1-&gt;4)-alpha-D-glucan.</text>
        <dbReference type="EC" id="2.4.1.25"/>
    </reaction>
</comment>
<keyword evidence="7 10" id="KW-0119">Carbohydrate metabolism</keyword>
<evidence type="ECO:0000256" key="9">
    <source>
        <dbReference type="ARBA" id="ARBA00031501"/>
    </source>
</evidence>
<evidence type="ECO:0000256" key="3">
    <source>
        <dbReference type="ARBA" id="ARBA00012560"/>
    </source>
</evidence>
<dbReference type="InterPro" id="IPR017853">
    <property type="entry name" value="GH"/>
</dbReference>
<evidence type="ECO:0000256" key="10">
    <source>
        <dbReference type="RuleBase" id="RU361207"/>
    </source>
</evidence>
<dbReference type="SUPFAM" id="SSF51445">
    <property type="entry name" value="(Trans)glycosidases"/>
    <property type="match status" value="1"/>
</dbReference>
<dbReference type="Pfam" id="PF21226">
    <property type="entry name" value="MalQ_N"/>
    <property type="match status" value="1"/>
</dbReference>
<dbReference type="NCBIfam" id="TIGR00217">
    <property type="entry name" value="malQ"/>
    <property type="match status" value="1"/>
</dbReference>
<organism evidence="12 13">
    <name type="scientific">Tessaracoccus aquimaris</name>
    <dbReference type="NCBI Taxonomy" id="1332264"/>
    <lineage>
        <taxon>Bacteria</taxon>
        <taxon>Bacillati</taxon>
        <taxon>Actinomycetota</taxon>
        <taxon>Actinomycetes</taxon>
        <taxon>Propionibacteriales</taxon>
        <taxon>Propionibacteriaceae</taxon>
        <taxon>Tessaracoccus</taxon>
    </lineage>
</organism>
<dbReference type="KEGG" id="tes:BW730_09325"/>
<evidence type="ECO:0000256" key="6">
    <source>
        <dbReference type="ARBA" id="ARBA00022679"/>
    </source>
</evidence>
<dbReference type="Gene3D" id="3.20.20.80">
    <property type="entry name" value="Glycosidases"/>
    <property type="match status" value="1"/>
</dbReference>
<dbReference type="EC" id="2.4.1.25" evidence="3 10"/>
<evidence type="ECO:0000256" key="8">
    <source>
        <dbReference type="ARBA" id="ARBA00031423"/>
    </source>
</evidence>
<evidence type="ECO:0000256" key="4">
    <source>
        <dbReference type="ARBA" id="ARBA00020295"/>
    </source>
</evidence>
<feature type="domain" description="MalQ N-terminal beta-sandwich" evidence="11">
    <location>
        <begin position="69"/>
        <end position="159"/>
    </location>
</feature>
<dbReference type="RefSeq" id="WP_077685992.1">
    <property type="nucleotide sequence ID" value="NZ_CP019606.1"/>
</dbReference>
<proteinExistence type="inferred from homology"/>
<dbReference type="GO" id="GO:0004134">
    <property type="term" value="F:4-alpha-glucanotransferase activity"/>
    <property type="evidence" value="ECO:0007669"/>
    <property type="project" value="UniProtKB-EC"/>
</dbReference>
<keyword evidence="5 10" id="KW-0328">Glycosyltransferase</keyword>
<dbReference type="STRING" id="1332264.BW730_09325"/>
<dbReference type="Proteomes" id="UP000188145">
    <property type="component" value="Chromosome"/>
</dbReference>
<gene>
    <name evidence="12" type="ORF">BW730_09325</name>
</gene>
<dbReference type="Pfam" id="PF02446">
    <property type="entry name" value="Glyco_hydro_77"/>
    <property type="match status" value="1"/>
</dbReference>
<name>A0A1Q2CNH0_9ACTN</name>
<dbReference type="AlphaFoldDB" id="A0A1Q2CNH0"/>
<comment type="similarity">
    <text evidence="2 10">Belongs to the disproportionating enzyme family.</text>
</comment>
<evidence type="ECO:0000256" key="2">
    <source>
        <dbReference type="ARBA" id="ARBA00005684"/>
    </source>
</evidence>
<dbReference type="PANTHER" id="PTHR32438:SF5">
    <property type="entry name" value="4-ALPHA-GLUCANOTRANSFERASE DPE1, CHLOROPLASTIC_AMYLOPLASTIC"/>
    <property type="match status" value="1"/>
</dbReference>
<dbReference type="GO" id="GO:0005975">
    <property type="term" value="P:carbohydrate metabolic process"/>
    <property type="evidence" value="ECO:0007669"/>
    <property type="project" value="InterPro"/>
</dbReference>
<dbReference type="InterPro" id="IPR048458">
    <property type="entry name" value="MalQ_N"/>
</dbReference>
<evidence type="ECO:0000256" key="7">
    <source>
        <dbReference type="ARBA" id="ARBA00023277"/>
    </source>
</evidence>
<dbReference type="PANTHER" id="PTHR32438">
    <property type="entry name" value="4-ALPHA-GLUCANOTRANSFERASE DPE1, CHLOROPLASTIC/AMYLOPLASTIC"/>
    <property type="match status" value="1"/>
</dbReference>
<dbReference type="EMBL" id="CP019606">
    <property type="protein sequence ID" value="AQP47662.1"/>
    <property type="molecule type" value="Genomic_DNA"/>
</dbReference>
<evidence type="ECO:0000256" key="1">
    <source>
        <dbReference type="ARBA" id="ARBA00000439"/>
    </source>
</evidence>
<reference evidence="13" key="1">
    <citation type="submission" date="2017-02" db="EMBL/GenBank/DDBJ databases">
        <title>Tessaracoccus aquaemaris sp. nov., isolated from the intestine of a Korean rockfish, Sebastes schlegelii, in a marine aquaculture pond.</title>
        <authorList>
            <person name="Tak E.J."/>
            <person name="Bae J.-W."/>
        </authorList>
    </citation>
    <scope>NUCLEOTIDE SEQUENCE [LARGE SCALE GENOMIC DNA]</scope>
    <source>
        <strain evidence="13">NSG39</strain>
    </source>
</reference>
<protein>
    <recommendedName>
        <fullName evidence="4 10">4-alpha-glucanotransferase</fullName>
        <ecNumber evidence="3 10">2.4.1.25</ecNumber>
    </recommendedName>
    <alternativeName>
        <fullName evidence="8 10">Amylomaltase</fullName>
    </alternativeName>
    <alternativeName>
        <fullName evidence="9 10">Disproportionating enzyme</fullName>
    </alternativeName>
</protein>
<keyword evidence="6 10" id="KW-0808">Transferase</keyword>
<evidence type="ECO:0000259" key="11">
    <source>
        <dbReference type="Pfam" id="PF21226"/>
    </source>
</evidence>
<evidence type="ECO:0000313" key="12">
    <source>
        <dbReference type="EMBL" id="AQP47662.1"/>
    </source>
</evidence>
<sequence length="717" mass="79655">MSDVFPGLARLADKFGIAQEFWDWKGRHVAIPAETIIEVLRAFDVDAATPELADAALTRLEDDRWLRAVPACTVVEESTGVHVDIHVPAGTEVLVHVQLESGETRPAWQSENTTPDRDVDGRTIGEATFWLGADLPTGYHRVVARTVEGVSHGSLIVTPSFVGFPASMRDRRVWGYGTQLYSVTSDESWGIGDLGDLADLITWSGTRQFAGYVLINPLHAAEPVPPLEPSPYLPASRRFVNPIYIRPEAIQEFATLGKSHRNDVHALQKKARAAAEASGIVDRNAVWPLKLEALRIIYRTGMRPARRIAFDDFRRREGVGLRNFAVWSALCVAHGQRWNEWPEDLQRPSSPEVARFAEEHAEDVDFFEWLQWVAQGQVADAQATATQVGMPVGIVSDLAVGVHRLGAETWMMPDVFASGMSVGAPPDQYNQAGQDWGQPPWRPDKLSELSYAPFRAMVSAALRGVGGVRVDHIIGLFRLWWVPEGGGPTVGTYVRNNHEAMVGILALEARRAQALIVGEDLGTVEPWVRDYLARRGILGTSVLWFEADEHGQPLAADRWREYCMASVTTHDLPPTLGYLAGDHVRLREDLGLLTEPLEAELAHAKREQADWLGTLMRYGLLSPERADDPVEVMLALHRYLLLTPSKVLLANLTDAVGERRTQNQPGTVDEYPNWRIPLSDLNGTRIQLEDVFTADLPKRLAAVMNGLDEQPESRWEA</sequence>
<dbReference type="InterPro" id="IPR003385">
    <property type="entry name" value="Glyco_hydro_77"/>
</dbReference>
<evidence type="ECO:0000313" key="13">
    <source>
        <dbReference type="Proteomes" id="UP000188145"/>
    </source>
</evidence>
<accession>A0A1Q2CNH0</accession>
<dbReference type="OrthoDB" id="9811841at2"/>
<keyword evidence="13" id="KW-1185">Reference proteome</keyword>
<evidence type="ECO:0000256" key="5">
    <source>
        <dbReference type="ARBA" id="ARBA00022676"/>
    </source>
</evidence>